<evidence type="ECO:0000313" key="3">
    <source>
        <dbReference type="EMBL" id="QDC37848.1"/>
    </source>
</evidence>
<sequence>MESSLWAMVTIGGPILLGIVLIFVMLSNRRHRTPEEMRRTEDATRDLYRRLDQEDKAREFGSAAPGNTKQAEKQP</sequence>
<keyword evidence="2" id="KW-0812">Transmembrane</keyword>
<feature type="transmembrane region" description="Helical" evidence="2">
    <location>
        <begin position="6"/>
        <end position="28"/>
    </location>
</feature>
<protein>
    <submittedName>
        <fullName evidence="3">Uncharacterized protein</fullName>
    </submittedName>
</protein>
<proteinExistence type="predicted"/>
<evidence type="ECO:0000256" key="1">
    <source>
        <dbReference type="SAM" id="MobiDB-lite"/>
    </source>
</evidence>
<gene>
    <name evidence="3" type="ORF">FIL70_12010</name>
</gene>
<keyword evidence="2" id="KW-1133">Transmembrane helix</keyword>
<reference evidence="3 4" key="1">
    <citation type="submission" date="2019-06" db="EMBL/GenBank/DDBJ databases">
        <title>Genome organization and adaptive potential of archetypical organophosphate degarding Sphingobium fuliginis ATCC 27551.</title>
        <authorList>
            <person name="Sarwar A."/>
            <person name="Parthasarathy S."/>
            <person name="Singh C."/>
            <person name="Siddavattam D."/>
        </authorList>
    </citation>
    <scope>NUCLEOTIDE SEQUENCE [LARGE SCALE GENOMIC DNA]</scope>
    <source>
        <strain evidence="3 4">ATCC 27551</strain>
    </source>
</reference>
<feature type="region of interest" description="Disordered" evidence="1">
    <location>
        <begin position="32"/>
        <end position="75"/>
    </location>
</feature>
<dbReference type="RefSeq" id="WP_140042382.1">
    <property type="nucleotide sequence ID" value="NZ_CP041016.1"/>
</dbReference>
<dbReference type="Proteomes" id="UP000311469">
    <property type="component" value="Chromosome cSF1"/>
</dbReference>
<dbReference type="KEGG" id="sufl:FIL70_12010"/>
<evidence type="ECO:0000256" key="2">
    <source>
        <dbReference type="SAM" id="Phobius"/>
    </source>
</evidence>
<dbReference type="EMBL" id="CP041016">
    <property type="protein sequence ID" value="QDC37848.1"/>
    <property type="molecule type" value="Genomic_DNA"/>
</dbReference>
<dbReference type="AlphaFoldDB" id="A0A5B8CE80"/>
<feature type="compositionally biased region" description="Basic and acidic residues" evidence="1">
    <location>
        <begin position="33"/>
        <end position="59"/>
    </location>
</feature>
<accession>A0A5B8CE80</accession>
<organism evidence="3 4">
    <name type="scientific">Sphingobium fuliginis ATCC 27551</name>
    <dbReference type="NCBI Taxonomy" id="1208342"/>
    <lineage>
        <taxon>Bacteria</taxon>
        <taxon>Pseudomonadati</taxon>
        <taxon>Pseudomonadota</taxon>
        <taxon>Alphaproteobacteria</taxon>
        <taxon>Sphingomonadales</taxon>
        <taxon>Sphingomonadaceae</taxon>
        <taxon>Sphingobium</taxon>
    </lineage>
</organism>
<evidence type="ECO:0000313" key="4">
    <source>
        <dbReference type="Proteomes" id="UP000311469"/>
    </source>
</evidence>
<name>A0A5B8CE80_SPHSA</name>
<keyword evidence="2" id="KW-0472">Membrane</keyword>